<dbReference type="EMBL" id="JAGMVJ010000021">
    <property type="protein sequence ID" value="KAH7074163.1"/>
    <property type="molecule type" value="Genomic_DNA"/>
</dbReference>
<accession>A0A8K0QVP0</accession>
<dbReference type="GO" id="GO:0010181">
    <property type="term" value="F:FMN binding"/>
    <property type="evidence" value="ECO:0007669"/>
    <property type="project" value="InterPro"/>
</dbReference>
<sequence length="415" mass="44488">MSNTRHLSDPVELPCGVVLKNRLVKAAMAEHMSTTNTPEDTFPVAYKNWGEGGWGGLITGNVHVDPRYTGGKGDLTFANTSDPVVQSNWRAYAAACHASGAPAIVQICHPGRQSPFNAGERGFFEKNVAPSPIPMNLGDNLIARAAQKVLFGTPREISVEEIDELVASFAENAKFLSEMGFDGVELHAAHGYLLSAFMDEKMNIRTDTYGSTPKNRTRLITSIIHAIRTTVPATFAVGIKLNSTDTQHSNTLDATLDQMAHIVDAGIDFLEISGGSYENPVMTGRGTTTPLVSTRTANREAYFLDFAASVRSRFPATVLMVTGGFRSLAGMKAALESGAADIIGIARPAVVDPAWAKKLLDAEREGGEVVIKLGHVEMGWLMKKIPVRALGAGAESNYYSGEIGRLGRGLEARAP</sequence>
<dbReference type="AlphaFoldDB" id="A0A8K0QVP0"/>
<dbReference type="InterPro" id="IPR051799">
    <property type="entry name" value="NADH_flavin_oxidoreductase"/>
</dbReference>
<comment type="similarity">
    <text evidence="1">Belongs to the NADH:flavin oxidoreductase/NADH oxidase family.</text>
</comment>
<organism evidence="6 7">
    <name type="scientific">Paraphoma chrysanthemicola</name>
    <dbReference type="NCBI Taxonomy" id="798071"/>
    <lineage>
        <taxon>Eukaryota</taxon>
        <taxon>Fungi</taxon>
        <taxon>Dikarya</taxon>
        <taxon>Ascomycota</taxon>
        <taxon>Pezizomycotina</taxon>
        <taxon>Dothideomycetes</taxon>
        <taxon>Pleosporomycetidae</taxon>
        <taxon>Pleosporales</taxon>
        <taxon>Pleosporineae</taxon>
        <taxon>Phaeosphaeriaceae</taxon>
        <taxon>Paraphoma</taxon>
    </lineage>
</organism>
<comment type="caution">
    <text evidence="6">The sequence shown here is derived from an EMBL/GenBank/DDBJ whole genome shotgun (WGS) entry which is preliminary data.</text>
</comment>
<evidence type="ECO:0000313" key="7">
    <source>
        <dbReference type="Proteomes" id="UP000813461"/>
    </source>
</evidence>
<dbReference type="Gene3D" id="3.20.20.70">
    <property type="entry name" value="Aldolase class I"/>
    <property type="match status" value="1"/>
</dbReference>
<proteinExistence type="inferred from homology"/>
<dbReference type="InterPro" id="IPR001155">
    <property type="entry name" value="OxRdtase_FMN_N"/>
</dbReference>
<dbReference type="Proteomes" id="UP000813461">
    <property type="component" value="Unassembled WGS sequence"/>
</dbReference>
<gene>
    <name evidence="6" type="ORF">FB567DRAFT_536891</name>
</gene>
<keyword evidence="4" id="KW-0560">Oxidoreductase</keyword>
<keyword evidence="3" id="KW-0288">FMN</keyword>
<evidence type="ECO:0000256" key="2">
    <source>
        <dbReference type="ARBA" id="ARBA00022630"/>
    </source>
</evidence>
<protein>
    <submittedName>
        <fullName evidence="6">FMN binding oxidoreductase</fullName>
    </submittedName>
</protein>
<keyword evidence="7" id="KW-1185">Reference proteome</keyword>
<evidence type="ECO:0000256" key="1">
    <source>
        <dbReference type="ARBA" id="ARBA00005979"/>
    </source>
</evidence>
<dbReference type="OrthoDB" id="1663137at2759"/>
<keyword evidence="2" id="KW-0285">Flavoprotein</keyword>
<dbReference type="PANTHER" id="PTHR43656:SF2">
    <property type="entry name" value="BINDING OXIDOREDUCTASE, PUTATIVE (AFU_ORTHOLOGUE AFUA_2G08260)-RELATED"/>
    <property type="match status" value="1"/>
</dbReference>
<evidence type="ECO:0000259" key="5">
    <source>
        <dbReference type="Pfam" id="PF00724"/>
    </source>
</evidence>
<dbReference type="SUPFAM" id="SSF51395">
    <property type="entry name" value="FMN-linked oxidoreductases"/>
    <property type="match status" value="1"/>
</dbReference>
<reference evidence="6" key="1">
    <citation type="journal article" date="2021" name="Nat. Commun.">
        <title>Genetic determinants of endophytism in the Arabidopsis root mycobiome.</title>
        <authorList>
            <person name="Mesny F."/>
            <person name="Miyauchi S."/>
            <person name="Thiergart T."/>
            <person name="Pickel B."/>
            <person name="Atanasova L."/>
            <person name="Karlsson M."/>
            <person name="Huettel B."/>
            <person name="Barry K.W."/>
            <person name="Haridas S."/>
            <person name="Chen C."/>
            <person name="Bauer D."/>
            <person name="Andreopoulos W."/>
            <person name="Pangilinan J."/>
            <person name="LaButti K."/>
            <person name="Riley R."/>
            <person name="Lipzen A."/>
            <person name="Clum A."/>
            <person name="Drula E."/>
            <person name="Henrissat B."/>
            <person name="Kohler A."/>
            <person name="Grigoriev I.V."/>
            <person name="Martin F.M."/>
            <person name="Hacquard S."/>
        </authorList>
    </citation>
    <scope>NUCLEOTIDE SEQUENCE</scope>
    <source>
        <strain evidence="6">MPI-SDFR-AT-0120</strain>
    </source>
</reference>
<evidence type="ECO:0000256" key="4">
    <source>
        <dbReference type="ARBA" id="ARBA00023002"/>
    </source>
</evidence>
<dbReference type="GO" id="GO:0016491">
    <property type="term" value="F:oxidoreductase activity"/>
    <property type="evidence" value="ECO:0007669"/>
    <property type="project" value="UniProtKB-KW"/>
</dbReference>
<evidence type="ECO:0000313" key="6">
    <source>
        <dbReference type="EMBL" id="KAH7074163.1"/>
    </source>
</evidence>
<dbReference type="Pfam" id="PF00724">
    <property type="entry name" value="Oxidored_FMN"/>
    <property type="match status" value="1"/>
</dbReference>
<dbReference type="PANTHER" id="PTHR43656">
    <property type="entry name" value="BINDING OXIDOREDUCTASE, PUTATIVE (AFU_ORTHOLOGUE AFUA_2G08260)-RELATED"/>
    <property type="match status" value="1"/>
</dbReference>
<name>A0A8K0QVP0_9PLEO</name>
<feature type="domain" description="NADH:flavin oxidoreductase/NADH oxidase N-terminal" evidence="5">
    <location>
        <begin position="17"/>
        <end position="359"/>
    </location>
</feature>
<dbReference type="InterPro" id="IPR013785">
    <property type="entry name" value="Aldolase_TIM"/>
</dbReference>
<evidence type="ECO:0000256" key="3">
    <source>
        <dbReference type="ARBA" id="ARBA00022643"/>
    </source>
</evidence>